<dbReference type="AlphaFoldDB" id="A0A0N8W0T5"/>
<dbReference type="SUPFAM" id="SSF47413">
    <property type="entry name" value="lambda repressor-like DNA-binding domains"/>
    <property type="match status" value="1"/>
</dbReference>
<dbReference type="InterPro" id="IPR010982">
    <property type="entry name" value="Lambda_DNA-bd_dom_sf"/>
</dbReference>
<dbReference type="Gene3D" id="1.10.260.40">
    <property type="entry name" value="lambda repressor-like DNA-binding domains"/>
    <property type="match status" value="1"/>
</dbReference>
<name>A0A0N8W0T5_9CORY</name>
<reference evidence="2 3" key="1">
    <citation type="submission" date="2015-10" db="EMBL/GenBank/DDBJ databases">
        <title>Corynebacteirum lowii and Corynebacterium oculi species nova, derived from human clinical disease and and emended description of Corynebacterium mastiditis.</title>
        <authorList>
            <person name="Bernard K."/>
            <person name="Pacheco A.L."/>
            <person name="Mcdougall C."/>
            <person name="Burtx T."/>
            <person name="Weibe D."/>
            <person name="Tyler S."/>
            <person name="Olson A.B."/>
            <person name="Cnockaert M."/>
            <person name="Eguchi H."/>
            <person name="Kuwahara T."/>
            <person name="Nakayama-Imaohji H."/>
            <person name="Boudewijins M."/>
            <person name="Van Hoecke F."/>
            <person name="Bernier A.-M."/>
            <person name="Vandamme P."/>
        </authorList>
    </citation>
    <scope>NUCLEOTIDE SEQUENCE [LARGE SCALE GENOMIC DNA]</scope>
    <source>
        <strain evidence="2 3">NML 130206</strain>
    </source>
</reference>
<dbReference type="EMBL" id="LKEV01000001">
    <property type="protein sequence ID" value="KQB87594.1"/>
    <property type="molecule type" value="Genomic_DNA"/>
</dbReference>
<protein>
    <recommendedName>
        <fullName evidence="1">HTH cro/C1-type domain-containing protein</fullName>
    </recommendedName>
</protein>
<gene>
    <name evidence="2" type="ORF">Clow_00654</name>
</gene>
<sequence>MAEGQRIVGQLQQVREGLAESSALGARYEELAASYRVRIDRLDFVQQGMKTSVLTIRLDYANLWKLLIDKQRNKEDLKREAGVSVASIACLNKGDNVTTDTLLRICQYLDCGLPEICEIVLVDSPNES</sequence>
<dbReference type="Pfam" id="PF13443">
    <property type="entry name" value="HTH_26"/>
    <property type="match status" value="1"/>
</dbReference>
<dbReference type="PATRIC" id="fig|1544413.3.peg.657"/>
<feature type="domain" description="HTH cro/C1-type" evidence="1">
    <location>
        <begin position="62"/>
        <end position="120"/>
    </location>
</feature>
<evidence type="ECO:0000313" key="3">
    <source>
        <dbReference type="Proteomes" id="UP000050488"/>
    </source>
</evidence>
<evidence type="ECO:0000259" key="1">
    <source>
        <dbReference type="Pfam" id="PF13443"/>
    </source>
</evidence>
<dbReference type="GO" id="GO:0003677">
    <property type="term" value="F:DNA binding"/>
    <property type="evidence" value="ECO:0007669"/>
    <property type="project" value="InterPro"/>
</dbReference>
<evidence type="ECO:0000313" key="2">
    <source>
        <dbReference type="EMBL" id="KQB87594.1"/>
    </source>
</evidence>
<dbReference type="STRING" id="1544413.Clow_00654"/>
<comment type="caution">
    <text evidence="2">The sequence shown here is derived from an EMBL/GenBank/DDBJ whole genome shotgun (WGS) entry which is preliminary data.</text>
</comment>
<organism evidence="2 3">
    <name type="scientific">Corynebacterium lowii</name>
    <dbReference type="NCBI Taxonomy" id="1544413"/>
    <lineage>
        <taxon>Bacteria</taxon>
        <taxon>Bacillati</taxon>
        <taxon>Actinomycetota</taxon>
        <taxon>Actinomycetes</taxon>
        <taxon>Mycobacteriales</taxon>
        <taxon>Corynebacteriaceae</taxon>
        <taxon>Corynebacterium</taxon>
    </lineage>
</organism>
<accession>A0A0N8W0T5</accession>
<proteinExistence type="predicted"/>
<keyword evidence="3" id="KW-1185">Reference proteome</keyword>
<dbReference type="Proteomes" id="UP000050488">
    <property type="component" value="Unassembled WGS sequence"/>
</dbReference>
<dbReference type="InterPro" id="IPR001387">
    <property type="entry name" value="Cro/C1-type_HTH"/>
</dbReference>